<evidence type="ECO:0000313" key="7">
    <source>
        <dbReference type="EMBL" id="KAJ6643628.1"/>
    </source>
</evidence>
<dbReference type="InterPro" id="IPR050271">
    <property type="entry name" value="UDP-glycosyltransferase"/>
</dbReference>
<comment type="caution">
    <text evidence="7">The sequence shown here is derived from an EMBL/GenBank/DDBJ whole genome shotgun (WGS) entry which is preliminary data.</text>
</comment>
<dbReference type="PANTHER" id="PTHR48043">
    <property type="entry name" value="EG:EG0003.4 PROTEIN-RELATED"/>
    <property type="match status" value="1"/>
</dbReference>
<feature type="signal peptide" evidence="6">
    <location>
        <begin position="1"/>
        <end position="24"/>
    </location>
</feature>
<dbReference type="Proteomes" id="UP001151699">
    <property type="component" value="Chromosome B"/>
</dbReference>
<name>A0A9Q0N4X9_9DIPT</name>
<dbReference type="Gene3D" id="3.40.50.2000">
    <property type="entry name" value="Glycogen Phosphorylase B"/>
    <property type="match status" value="2"/>
</dbReference>
<evidence type="ECO:0000313" key="8">
    <source>
        <dbReference type="Proteomes" id="UP001151699"/>
    </source>
</evidence>
<dbReference type="GO" id="GO:0008194">
    <property type="term" value="F:UDP-glycosyltransferase activity"/>
    <property type="evidence" value="ECO:0007669"/>
    <property type="project" value="InterPro"/>
</dbReference>
<dbReference type="EMBL" id="WJQU01000002">
    <property type="protein sequence ID" value="KAJ6643628.1"/>
    <property type="molecule type" value="Genomic_DNA"/>
</dbReference>
<dbReference type="FunFam" id="3.40.50.2000:FF:000021">
    <property type="entry name" value="UDP-glucuronosyltransferase"/>
    <property type="match status" value="1"/>
</dbReference>
<comment type="similarity">
    <text evidence="1 4">Belongs to the UDP-glycosyltransferase family.</text>
</comment>
<organism evidence="7 8">
    <name type="scientific">Pseudolycoriella hygida</name>
    <dbReference type="NCBI Taxonomy" id="35572"/>
    <lineage>
        <taxon>Eukaryota</taxon>
        <taxon>Metazoa</taxon>
        <taxon>Ecdysozoa</taxon>
        <taxon>Arthropoda</taxon>
        <taxon>Hexapoda</taxon>
        <taxon>Insecta</taxon>
        <taxon>Pterygota</taxon>
        <taxon>Neoptera</taxon>
        <taxon>Endopterygota</taxon>
        <taxon>Diptera</taxon>
        <taxon>Nematocera</taxon>
        <taxon>Sciaroidea</taxon>
        <taxon>Sciaridae</taxon>
        <taxon>Pseudolycoriella</taxon>
    </lineage>
</organism>
<keyword evidence="3 4" id="KW-0808">Transferase</keyword>
<dbReference type="InterPro" id="IPR035595">
    <property type="entry name" value="UDP_glycos_trans_CS"/>
</dbReference>
<keyword evidence="6" id="KW-0732">Signal</keyword>
<keyword evidence="8" id="KW-1185">Reference proteome</keyword>
<keyword evidence="2 4" id="KW-0328">Glycosyltransferase</keyword>
<protein>
    <submittedName>
        <fullName evidence="7">UDP-glucosyltransferase 2</fullName>
    </submittedName>
</protein>
<dbReference type="CDD" id="cd03784">
    <property type="entry name" value="GT1_Gtf-like"/>
    <property type="match status" value="1"/>
</dbReference>
<dbReference type="InterPro" id="IPR002213">
    <property type="entry name" value="UDP_glucos_trans"/>
</dbReference>
<evidence type="ECO:0000256" key="6">
    <source>
        <dbReference type="SAM" id="SignalP"/>
    </source>
</evidence>
<sequence>MKFGILTLISMTLALCQIIPTAQSANIAFFFGMSSYSHRVPAWPLAETLADKGHKITFISPYPAKNPNPKIFDYVPKGLKAWLDNLGDVFHVIEERKKKEFLAGFLNLPSFGVAVCDEIYKDEEYVNWVKSSKFDIVVLDALANDCGYGMAYYWGAKVILFDTTAPFVHFPEAHGTPDETSWIPSMQLFYPLEMSFSQRITNALLPIFWYYNRKWTFFPQLEAITKERLGIHNLPKFEELERNVSLVFTNSHYGEEFTRSLPPNVIPIGGIAYSEQRKPLPTEMSAFFDKGDGFIYFSFGSFANFFQLDKSTQQVFIGAMQKLSHIQFLWKVDDTSLMKEFPNNNVFISKWMPQQDILAHPKIRAFITHSGLLGIQEAIYNSVPLISFPIFAEQDYNAERIHRREYGIRLEILNVTQAELEKAIESVLTDDKYRKNMEKISVMFRERPQKPLDTALWWTEFVIRHSQEDLAALRPLSVGQSWWKRRQLDVWATVFASVLVCLWMCVYVIYLLVKCAYRINASTSSSSKPNRRKKVQ</sequence>
<evidence type="ECO:0000256" key="4">
    <source>
        <dbReference type="RuleBase" id="RU003718"/>
    </source>
</evidence>
<proteinExistence type="inferred from homology"/>
<evidence type="ECO:0000256" key="2">
    <source>
        <dbReference type="ARBA" id="ARBA00022676"/>
    </source>
</evidence>
<feature type="transmembrane region" description="Helical" evidence="5">
    <location>
        <begin position="490"/>
        <end position="513"/>
    </location>
</feature>
<evidence type="ECO:0000256" key="3">
    <source>
        <dbReference type="ARBA" id="ARBA00022679"/>
    </source>
</evidence>
<evidence type="ECO:0000256" key="1">
    <source>
        <dbReference type="ARBA" id="ARBA00009995"/>
    </source>
</evidence>
<dbReference type="Pfam" id="PF00201">
    <property type="entry name" value="UDPGT"/>
    <property type="match status" value="1"/>
</dbReference>
<gene>
    <name evidence="7" type="primary">UTG2_3</name>
    <name evidence="7" type="ORF">Bhyg_08591</name>
</gene>
<dbReference type="SUPFAM" id="SSF53756">
    <property type="entry name" value="UDP-Glycosyltransferase/glycogen phosphorylase"/>
    <property type="match status" value="1"/>
</dbReference>
<keyword evidence="5" id="KW-0812">Transmembrane</keyword>
<keyword evidence="5" id="KW-1133">Transmembrane helix</keyword>
<reference evidence="7" key="1">
    <citation type="submission" date="2022-07" db="EMBL/GenBank/DDBJ databases">
        <authorList>
            <person name="Trinca V."/>
            <person name="Uliana J.V.C."/>
            <person name="Torres T.T."/>
            <person name="Ward R.J."/>
            <person name="Monesi N."/>
        </authorList>
    </citation>
    <scope>NUCLEOTIDE SEQUENCE</scope>
    <source>
        <strain evidence="7">HSMRA1968</strain>
        <tissue evidence="7">Whole embryos</tissue>
    </source>
</reference>
<evidence type="ECO:0000256" key="5">
    <source>
        <dbReference type="SAM" id="Phobius"/>
    </source>
</evidence>
<keyword evidence="5" id="KW-0472">Membrane</keyword>
<dbReference type="PROSITE" id="PS00375">
    <property type="entry name" value="UDPGT"/>
    <property type="match status" value="1"/>
</dbReference>
<feature type="chain" id="PRO_5040249131" evidence="6">
    <location>
        <begin position="25"/>
        <end position="536"/>
    </location>
</feature>
<dbReference type="AlphaFoldDB" id="A0A9Q0N4X9"/>
<dbReference type="OrthoDB" id="5835829at2759"/>
<dbReference type="PANTHER" id="PTHR48043:SF159">
    <property type="entry name" value="EG:EG0003.4 PROTEIN-RELATED"/>
    <property type="match status" value="1"/>
</dbReference>
<accession>A0A9Q0N4X9</accession>